<proteinExistence type="inferred from homology"/>
<sequence>MVKNPEDQVLQETHARLIYFSSVSEYSHRFVSKLNLDTDETARLPLKTREPTLIAQEPFVLLLPTYGGGNGQGAVPKQVIKFLNVARNREMIRGVIASGNTNFYEAYCLAGDIVSRKCQVPVLYKFELMGTAGDVDRVREGLEQFWQQHSLNRN</sequence>
<gene>
    <name evidence="4 5" type="primary">nrdI</name>
    <name evidence="5" type="ORF">P8192_07205</name>
</gene>
<keyword evidence="6" id="KW-1185">Reference proteome</keyword>
<dbReference type="InterPro" id="IPR020852">
    <property type="entry name" value="RNR_Ib_NrdI_bac"/>
</dbReference>
<evidence type="ECO:0000256" key="4">
    <source>
        <dbReference type="HAMAP-Rule" id="MF_00128"/>
    </source>
</evidence>
<accession>A0ABY8H9V1</accession>
<evidence type="ECO:0000313" key="6">
    <source>
        <dbReference type="Proteomes" id="UP001219037"/>
    </source>
</evidence>
<comment type="function">
    <text evidence="1 4">Probably involved in ribonucleotide reductase function.</text>
</comment>
<dbReference type="SUPFAM" id="SSF52218">
    <property type="entry name" value="Flavoproteins"/>
    <property type="match status" value="1"/>
</dbReference>
<dbReference type="InterPro" id="IPR004465">
    <property type="entry name" value="RNR_NrdI"/>
</dbReference>
<dbReference type="Pfam" id="PF07972">
    <property type="entry name" value="Flavodoxin_NdrI"/>
    <property type="match status" value="1"/>
</dbReference>
<dbReference type="Proteomes" id="UP001219037">
    <property type="component" value="Chromosome"/>
</dbReference>
<dbReference type="PANTHER" id="PTHR37297:SF1">
    <property type="entry name" value="PROTEIN NRDI"/>
    <property type="match status" value="1"/>
</dbReference>
<dbReference type="PANTHER" id="PTHR37297">
    <property type="entry name" value="PROTEIN NRDI"/>
    <property type="match status" value="1"/>
</dbReference>
<dbReference type="Gene3D" id="3.40.50.360">
    <property type="match status" value="1"/>
</dbReference>
<dbReference type="NCBIfam" id="TIGR00333">
    <property type="entry name" value="nrdI"/>
    <property type="match status" value="1"/>
</dbReference>
<evidence type="ECO:0000256" key="3">
    <source>
        <dbReference type="ARBA" id="ARBA00020129"/>
    </source>
</evidence>
<organism evidence="5 6">
    <name type="scientific">Citricoccus muralis</name>
    <dbReference type="NCBI Taxonomy" id="169134"/>
    <lineage>
        <taxon>Bacteria</taxon>
        <taxon>Bacillati</taxon>
        <taxon>Actinomycetota</taxon>
        <taxon>Actinomycetes</taxon>
        <taxon>Micrococcales</taxon>
        <taxon>Micrococcaceae</taxon>
        <taxon>Citricoccus</taxon>
    </lineage>
</organism>
<evidence type="ECO:0000313" key="5">
    <source>
        <dbReference type="EMBL" id="WFP17914.1"/>
    </source>
</evidence>
<evidence type="ECO:0000256" key="1">
    <source>
        <dbReference type="ARBA" id="ARBA00003999"/>
    </source>
</evidence>
<protein>
    <recommendedName>
        <fullName evidence="3 4">Protein NrdI</fullName>
    </recommendedName>
</protein>
<dbReference type="PIRSF" id="PIRSF005087">
    <property type="entry name" value="NrdI"/>
    <property type="match status" value="1"/>
</dbReference>
<name>A0ABY8H9V1_9MICC</name>
<dbReference type="HAMAP" id="MF_00128">
    <property type="entry name" value="NrdI"/>
    <property type="match status" value="1"/>
</dbReference>
<evidence type="ECO:0000256" key="2">
    <source>
        <dbReference type="ARBA" id="ARBA00009942"/>
    </source>
</evidence>
<dbReference type="InterPro" id="IPR029039">
    <property type="entry name" value="Flavoprotein-like_sf"/>
</dbReference>
<dbReference type="EMBL" id="CP121252">
    <property type="protein sequence ID" value="WFP17914.1"/>
    <property type="molecule type" value="Genomic_DNA"/>
</dbReference>
<reference evidence="5 6" key="1">
    <citation type="submission" date="2023-04" db="EMBL/GenBank/DDBJ databases">
        <title>Funneling lignin-derived compounds into biodiesel using alkali-halophilic Citricoccus sp. P2.</title>
        <authorList>
            <person name="Luo C.-B."/>
        </authorList>
    </citation>
    <scope>NUCLEOTIDE SEQUENCE [LARGE SCALE GENOMIC DNA]</scope>
    <source>
        <strain evidence="5 6">P2</strain>
    </source>
</reference>
<comment type="similarity">
    <text evidence="2 4">Belongs to the NrdI family.</text>
</comment>